<reference evidence="1" key="1">
    <citation type="submission" date="2022-08" db="EMBL/GenBank/DDBJ databases">
        <authorList>
            <person name="Wang H."/>
        </authorList>
    </citation>
    <scope>NUCLEOTIDE SEQUENCE</scope>
    <source>
        <strain evidence="1">PS10</strain>
    </source>
</reference>
<reference evidence="1" key="2">
    <citation type="journal article" date="2023" name="Microorganisms">
        <title>Isolation and Genomic Characteristics of Cat-Borne Campylobacter felis sp. nov. and Sheep-Borne Campylobacter ovis sp. nov.</title>
        <authorList>
            <person name="Wang H."/>
            <person name="Li Y."/>
            <person name="Gu Y."/>
            <person name="Zhou G."/>
            <person name="Chen X."/>
            <person name="Zhang X."/>
            <person name="Shao Z."/>
            <person name="Zhang J."/>
            <person name="Zhang M."/>
        </authorList>
    </citation>
    <scope>NUCLEOTIDE SEQUENCE</scope>
    <source>
        <strain evidence="1">PS10</strain>
    </source>
</reference>
<comment type="caution">
    <text evidence="1">The sequence shown here is derived from an EMBL/GenBank/DDBJ whole genome shotgun (WGS) entry which is preliminary data.</text>
</comment>
<accession>A0ABT7HP11</accession>
<keyword evidence="1" id="KW-0540">Nuclease</keyword>
<keyword evidence="2" id="KW-1185">Reference proteome</keyword>
<evidence type="ECO:0000313" key="2">
    <source>
        <dbReference type="Proteomes" id="UP001173801"/>
    </source>
</evidence>
<dbReference type="RefSeq" id="WP_284937196.1">
    <property type="nucleotide sequence ID" value="NZ_JANURM010000003.1"/>
</dbReference>
<sequence length="182" mass="20793">MDTKNLFLMLNFLNKKEKATRKDISTFLKQNANLPQNRADLLINAISNSPEILSLPAKKRPILKVGRGVYEITNFGKNLCKNNNGYKNFCDFINNAYKKQNSLKPHLKRLAIILATKLKDKIIGEISKNHTQMIKNLALKIIKKSGLKFLPFKHIAILASIVFLGVKIYKSFNENRPLNQAR</sequence>
<dbReference type="EMBL" id="JANURM010000003">
    <property type="protein sequence ID" value="MDL0088540.1"/>
    <property type="molecule type" value="Genomic_DNA"/>
</dbReference>
<evidence type="ECO:0000313" key="1">
    <source>
        <dbReference type="EMBL" id="MDL0088540.1"/>
    </source>
</evidence>
<dbReference type="GO" id="GO:0004519">
    <property type="term" value="F:endonuclease activity"/>
    <property type="evidence" value="ECO:0007669"/>
    <property type="project" value="UniProtKB-KW"/>
</dbReference>
<dbReference type="Proteomes" id="UP001173801">
    <property type="component" value="Unassembled WGS sequence"/>
</dbReference>
<name>A0ABT7HP11_9BACT</name>
<keyword evidence="1" id="KW-0378">Hydrolase</keyword>
<proteinExistence type="predicted"/>
<organism evidence="1 2">
    <name type="scientific">Campylobacter gastrosuis</name>
    <dbReference type="NCBI Taxonomy" id="2974576"/>
    <lineage>
        <taxon>Bacteria</taxon>
        <taxon>Pseudomonadati</taxon>
        <taxon>Campylobacterota</taxon>
        <taxon>Epsilonproteobacteria</taxon>
        <taxon>Campylobacterales</taxon>
        <taxon>Campylobacteraceae</taxon>
        <taxon>Campylobacter</taxon>
    </lineage>
</organism>
<gene>
    <name evidence="1" type="ORF">NYG85_04025</name>
</gene>
<keyword evidence="1" id="KW-0255">Endonuclease</keyword>
<protein>
    <submittedName>
        <fullName evidence="1">Restriction endonuclease</fullName>
    </submittedName>
</protein>